<keyword evidence="2" id="KW-0378">Hydrolase</keyword>
<dbReference type="SUPFAM" id="SSF52768">
    <property type="entry name" value="Arginase/deacetylase"/>
    <property type="match status" value="1"/>
</dbReference>
<reference evidence="5 6" key="1">
    <citation type="submission" date="2023-04" db="EMBL/GenBank/DDBJ databases">
        <title>Novel Pseudoalteromonas species isolated from Pacific coral.</title>
        <authorList>
            <person name="Videau P."/>
            <person name="Shlafstein M.D."/>
            <person name="Oline D.K."/>
            <person name="Strangman W.K."/>
            <person name="Hahnke R.L."/>
            <person name="Saw J.H."/>
            <person name="Ushijima B."/>
        </authorList>
    </citation>
    <scope>NUCLEOTIDE SEQUENCE [LARGE SCALE GENOMIC DNA]</scope>
    <source>
        <strain evidence="5 6">LMG 14908</strain>
    </source>
</reference>
<dbReference type="InterPro" id="IPR023696">
    <property type="entry name" value="Ureohydrolase_dom_sf"/>
</dbReference>
<keyword evidence="6" id="KW-1185">Reference proteome</keyword>
<dbReference type="RefSeq" id="WP_082007332.1">
    <property type="nucleotide sequence ID" value="NZ_JASGWX010000012.1"/>
</dbReference>
<dbReference type="PROSITE" id="PS51409">
    <property type="entry name" value="ARGINASE_2"/>
    <property type="match status" value="1"/>
</dbReference>
<organism evidence="5 6">
    <name type="scientific">Pseudoalteromonas distincta</name>
    <dbReference type="NCBI Taxonomy" id="77608"/>
    <lineage>
        <taxon>Bacteria</taxon>
        <taxon>Pseudomonadati</taxon>
        <taxon>Pseudomonadota</taxon>
        <taxon>Gammaproteobacteria</taxon>
        <taxon>Alteromonadales</taxon>
        <taxon>Pseudoalteromonadaceae</taxon>
        <taxon>Pseudoalteromonas</taxon>
    </lineage>
</organism>
<dbReference type="CDD" id="cd09990">
    <property type="entry name" value="Agmatinase-like"/>
    <property type="match status" value="1"/>
</dbReference>
<evidence type="ECO:0000313" key="5">
    <source>
        <dbReference type="EMBL" id="MDP4485283.1"/>
    </source>
</evidence>
<evidence type="ECO:0000313" key="6">
    <source>
        <dbReference type="Proteomes" id="UP001242314"/>
    </source>
</evidence>
<evidence type="ECO:0000256" key="2">
    <source>
        <dbReference type="ARBA" id="ARBA00022801"/>
    </source>
</evidence>
<dbReference type="Pfam" id="PF00491">
    <property type="entry name" value="Arginase"/>
    <property type="match status" value="1"/>
</dbReference>
<dbReference type="Proteomes" id="UP001242314">
    <property type="component" value="Unassembled WGS sequence"/>
</dbReference>
<keyword evidence="4" id="KW-0732">Signal</keyword>
<sequence>MNKLIKFSPNSTAIVSCLLATSLLVACTSTIDKRAKQEVVLPPTESDKLSLLTDDELAFLRDSKKLAWFDLTQEKVFNQIATRDAKGVKQYVSDMQKTMALATFQQGQDNVNNVKNGILEPLSPLSNSASIPLNTKAEGFNRSTTLLPAMLDEYKRTPGPINLQRYVHEQDGIPTFANAPVAIRIEDLIAGKVEVAFVGVPLALGSGWRDSQNAPTVLRGMYGLSGYDIAGGVDPTKLLNIADFGNIATAYLSTELNIDHIREQVGEMVKAKTIPFIVGGDHSIMYPTVAAMVDNYGNGNINVVQLDAHYNGALEQDHYYSDAQSVSRLLEDKVLVGSNLLQVGLRGPSQDKESLEWLNEQAIQYHTMVEIEKSGFEVVLDASIKKLSTQKTFISFDMSVLDPAYAPGAGRPIPGGLTIHQSVRMVRRMCAETQVVGFEMLDVAPYLDLSYKTALNANYIMHACLTGIAMRKAGITESDYTDPLALNNSQK</sequence>
<dbReference type="InterPro" id="IPR006035">
    <property type="entry name" value="Ureohydrolase"/>
</dbReference>
<evidence type="ECO:0000256" key="4">
    <source>
        <dbReference type="SAM" id="SignalP"/>
    </source>
</evidence>
<comment type="caution">
    <text evidence="5">The sequence shown here is derived from an EMBL/GenBank/DDBJ whole genome shotgun (WGS) entry which is preliminary data.</text>
</comment>
<feature type="signal peptide" evidence="4">
    <location>
        <begin position="1"/>
        <end position="26"/>
    </location>
</feature>
<proteinExistence type="inferred from homology"/>
<comment type="similarity">
    <text evidence="3">Belongs to the arginase family.</text>
</comment>
<evidence type="ECO:0000256" key="3">
    <source>
        <dbReference type="PROSITE-ProRule" id="PRU00742"/>
    </source>
</evidence>
<keyword evidence="1" id="KW-0479">Metal-binding</keyword>
<dbReference type="PROSITE" id="PS51257">
    <property type="entry name" value="PROKAR_LIPOPROTEIN"/>
    <property type="match status" value="1"/>
</dbReference>
<dbReference type="EMBL" id="JASGWX010000012">
    <property type="protein sequence ID" value="MDP4485283.1"/>
    <property type="molecule type" value="Genomic_DNA"/>
</dbReference>
<dbReference type="PANTHER" id="PTHR11358:SF26">
    <property type="entry name" value="GUANIDINO ACID HYDROLASE, MITOCHONDRIAL"/>
    <property type="match status" value="1"/>
</dbReference>
<name>A0ABT9GHC8_9GAMM</name>
<evidence type="ECO:0000256" key="1">
    <source>
        <dbReference type="ARBA" id="ARBA00022723"/>
    </source>
</evidence>
<gene>
    <name evidence="5" type="ORF">QDH73_14820</name>
</gene>
<protein>
    <submittedName>
        <fullName evidence="5">Agmatinase family protein</fullName>
    </submittedName>
</protein>
<dbReference type="PANTHER" id="PTHR11358">
    <property type="entry name" value="ARGINASE/AGMATINASE"/>
    <property type="match status" value="1"/>
</dbReference>
<feature type="chain" id="PRO_5046234582" evidence="4">
    <location>
        <begin position="27"/>
        <end position="491"/>
    </location>
</feature>
<dbReference type="PRINTS" id="PR00116">
    <property type="entry name" value="ARGINASE"/>
</dbReference>
<accession>A0ABT9GHC8</accession>
<dbReference type="Gene3D" id="3.40.800.10">
    <property type="entry name" value="Ureohydrolase domain"/>
    <property type="match status" value="1"/>
</dbReference>